<reference evidence="10" key="1">
    <citation type="journal article" date="2019" name="Int. J. Syst. Evol. Microbiol.">
        <title>The Global Catalogue of Microorganisms (GCM) 10K type strain sequencing project: providing services to taxonomists for standard genome sequencing and annotation.</title>
        <authorList>
            <consortium name="The Broad Institute Genomics Platform"/>
            <consortium name="The Broad Institute Genome Sequencing Center for Infectious Disease"/>
            <person name="Wu L."/>
            <person name="Ma J."/>
        </authorList>
    </citation>
    <scope>NUCLEOTIDE SEQUENCE [LARGE SCALE GENOMIC DNA]</scope>
    <source>
        <strain evidence="10">KCTC 23314</strain>
    </source>
</reference>
<keyword evidence="4 8" id="KW-1003">Cell membrane</keyword>
<name>A0ABQ3FUU5_9BURK</name>
<feature type="transmembrane region" description="Helical" evidence="8">
    <location>
        <begin position="171"/>
        <end position="193"/>
    </location>
</feature>
<evidence type="ECO:0000256" key="6">
    <source>
        <dbReference type="ARBA" id="ARBA00022989"/>
    </source>
</evidence>
<evidence type="ECO:0000256" key="2">
    <source>
        <dbReference type="ARBA" id="ARBA00009142"/>
    </source>
</evidence>
<dbReference type="EMBL" id="BMYK01000001">
    <property type="protein sequence ID" value="GHC68537.1"/>
    <property type="molecule type" value="Genomic_DNA"/>
</dbReference>
<feature type="transmembrane region" description="Helical" evidence="8">
    <location>
        <begin position="76"/>
        <end position="96"/>
    </location>
</feature>
<dbReference type="Proteomes" id="UP000626210">
    <property type="component" value="Unassembled WGS sequence"/>
</dbReference>
<comment type="subcellular location">
    <subcellularLocation>
        <location evidence="1 8">Cell membrane</location>
        <topology evidence="1 8">Multi-pass membrane protein</topology>
    </subcellularLocation>
</comment>
<dbReference type="PANTHER" id="PTHR30269:SF37">
    <property type="entry name" value="MEMBRANE TRANSPORTER PROTEIN"/>
    <property type="match status" value="1"/>
</dbReference>
<dbReference type="PANTHER" id="PTHR30269">
    <property type="entry name" value="TRANSMEMBRANE PROTEIN YFCA"/>
    <property type="match status" value="1"/>
</dbReference>
<organism evidence="9 10">
    <name type="scientific">Pseudorhodoferax aquiterrae</name>
    <dbReference type="NCBI Taxonomy" id="747304"/>
    <lineage>
        <taxon>Bacteria</taxon>
        <taxon>Pseudomonadati</taxon>
        <taxon>Pseudomonadota</taxon>
        <taxon>Betaproteobacteria</taxon>
        <taxon>Burkholderiales</taxon>
        <taxon>Comamonadaceae</taxon>
    </lineage>
</organism>
<feature type="transmembrane region" description="Helical" evidence="8">
    <location>
        <begin position="102"/>
        <end position="122"/>
    </location>
</feature>
<keyword evidence="6 8" id="KW-1133">Transmembrane helix</keyword>
<keyword evidence="10" id="KW-1185">Reference proteome</keyword>
<comment type="similarity">
    <text evidence="2 8">Belongs to the 4-toluene sulfonate uptake permease (TSUP) (TC 2.A.102) family.</text>
</comment>
<gene>
    <name evidence="9" type="ORF">GCM10007320_01010</name>
</gene>
<evidence type="ECO:0000256" key="7">
    <source>
        <dbReference type="ARBA" id="ARBA00023136"/>
    </source>
</evidence>
<keyword evidence="7 8" id="KW-0472">Membrane</keyword>
<dbReference type="RefSeq" id="WP_189685080.1">
    <property type="nucleotide sequence ID" value="NZ_BMYK01000001.1"/>
</dbReference>
<sequence length="251" mass="27155">MDWPLITGWAFYATAIPAVLLLGLSKSGFGAGLGSLAVPLMALAIPVPQAAALLMPVLLLCDVLSVAAFRRDLDKALLWLLIPFGLLGTLVGTALFRVLDGHTVSTLVGVFTLAFLAQRWLFPPRADSPPPPRWAGRLLATVSGFTSFVSHTGGPPINAYVIPLRLAPVQFAATMAVFFFCINLSKWIPYTWLGLFDARNIATSLVLLPFAPVGVWVGVRFARRVSPGLFYRLIDIGMLLTGIKLLWDGLR</sequence>
<protein>
    <recommendedName>
        <fullName evidence="8">Probable membrane transporter protein</fullName>
    </recommendedName>
</protein>
<comment type="caution">
    <text evidence="9">The sequence shown here is derived from an EMBL/GenBank/DDBJ whole genome shotgun (WGS) entry which is preliminary data.</text>
</comment>
<evidence type="ECO:0000256" key="3">
    <source>
        <dbReference type="ARBA" id="ARBA00022448"/>
    </source>
</evidence>
<evidence type="ECO:0000256" key="1">
    <source>
        <dbReference type="ARBA" id="ARBA00004651"/>
    </source>
</evidence>
<feature type="transmembrane region" description="Helical" evidence="8">
    <location>
        <begin position="29"/>
        <end position="45"/>
    </location>
</feature>
<evidence type="ECO:0000256" key="4">
    <source>
        <dbReference type="ARBA" id="ARBA00022475"/>
    </source>
</evidence>
<dbReference type="InterPro" id="IPR052017">
    <property type="entry name" value="TSUP"/>
</dbReference>
<accession>A0ABQ3FUU5</accession>
<evidence type="ECO:0000256" key="5">
    <source>
        <dbReference type="ARBA" id="ARBA00022692"/>
    </source>
</evidence>
<evidence type="ECO:0000313" key="9">
    <source>
        <dbReference type="EMBL" id="GHC68537.1"/>
    </source>
</evidence>
<feature type="transmembrane region" description="Helical" evidence="8">
    <location>
        <begin position="205"/>
        <end position="223"/>
    </location>
</feature>
<proteinExistence type="inferred from homology"/>
<keyword evidence="5 8" id="KW-0812">Transmembrane</keyword>
<feature type="transmembrane region" description="Helical" evidence="8">
    <location>
        <begin position="6"/>
        <end position="24"/>
    </location>
</feature>
<dbReference type="InterPro" id="IPR002781">
    <property type="entry name" value="TM_pro_TauE-like"/>
</dbReference>
<evidence type="ECO:0000313" key="10">
    <source>
        <dbReference type="Proteomes" id="UP000626210"/>
    </source>
</evidence>
<evidence type="ECO:0000256" key="8">
    <source>
        <dbReference type="RuleBase" id="RU363041"/>
    </source>
</evidence>
<dbReference type="Pfam" id="PF01925">
    <property type="entry name" value="TauE"/>
    <property type="match status" value="1"/>
</dbReference>
<keyword evidence="3" id="KW-0813">Transport</keyword>
<feature type="transmembrane region" description="Helical" evidence="8">
    <location>
        <begin position="229"/>
        <end position="247"/>
    </location>
</feature>